<dbReference type="OrthoDB" id="10072532at2759"/>
<feature type="compositionally biased region" description="Basic and acidic residues" evidence="5">
    <location>
        <begin position="921"/>
        <end position="972"/>
    </location>
</feature>
<dbReference type="OMA" id="PYRNYRR"/>
<feature type="compositionally biased region" description="Low complexity" evidence="5">
    <location>
        <begin position="112"/>
        <end position="131"/>
    </location>
</feature>
<keyword evidence="2 4" id="KW-0863">Zinc-finger</keyword>
<dbReference type="GO" id="GO:0071011">
    <property type="term" value="C:precatalytic spliceosome"/>
    <property type="evidence" value="ECO:0007669"/>
    <property type="project" value="TreeGrafter"/>
</dbReference>
<proteinExistence type="predicted"/>
<feature type="compositionally biased region" description="Basic and acidic residues" evidence="5">
    <location>
        <begin position="251"/>
        <end position="268"/>
    </location>
</feature>
<feature type="region of interest" description="Disordered" evidence="5">
    <location>
        <begin position="686"/>
        <end position="972"/>
    </location>
</feature>
<evidence type="ECO:0000256" key="3">
    <source>
        <dbReference type="ARBA" id="ARBA00022833"/>
    </source>
</evidence>
<feature type="compositionally biased region" description="Polar residues" evidence="5">
    <location>
        <begin position="904"/>
        <end position="920"/>
    </location>
</feature>
<evidence type="ECO:0000256" key="2">
    <source>
        <dbReference type="ARBA" id="ARBA00022771"/>
    </source>
</evidence>
<accession>B4Q134</accession>
<dbReference type="InterPro" id="IPR000571">
    <property type="entry name" value="Znf_CCCH"/>
</dbReference>
<feature type="compositionally biased region" description="Acidic residues" evidence="5">
    <location>
        <begin position="328"/>
        <end position="344"/>
    </location>
</feature>
<protein>
    <submittedName>
        <fullName evidence="7">Uncharacterized protein, isoform A</fullName>
    </submittedName>
    <submittedName>
        <fullName evidence="8">Uncharacterized protein, isoform B</fullName>
    </submittedName>
</protein>
<evidence type="ECO:0000256" key="4">
    <source>
        <dbReference type="PROSITE-ProRule" id="PRU00723"/>
    </source>
</evidence>
<dbReference type="EMBL" id="CM000162">
    <property type="protein sequence ID" value="KRK06738.1"/>
    <property type="molecule type" value="Genomic_DNA"/>
</dbReference>
<feature type="compositionally biased region" description="Basic and acidic residues" evidence="5">
    <location>
        <begin position="393"/>
        <end position="402"/>
    </location>
</feature>
<feature type="compositionally biased region" description="Low complexity" evidence="5">
    <location>
        <begin position="84"/>
        <end position="102"/>
    </location>
</feature>
<dbReference type="EMBL" id="CM000162">
    <property type="protein sequence ID" value="EDX02389.1"/>
    <property type="molecule type" value="Genomic_DNA"/>
</dbReference>
<dbReference type="eggNOG" id="ENOG502R7WP">
    <property type="taxonomic scope" value="Eukaryota"/>
</dbReference>
<evidence type="ECO:0000313" key="9">
    <source>
        <dbReference type="Proteomes" id="UP000002282"/>
    </source>
</evidence>
<evidence type="ECO:0000313" key="7">
    <source>
        <dbReference type="EMBL" id="EDX02389.1"/>
    </source>
</evidence>
<dbReference type="PANTHER" id="PTHR46582:SF1">
    <property type="entry name" value="ZINC FINGER CCCH DOMAIN-CONTAINING PROTEIN 18"/>
    <property type="match status" value="1"/>
</dbReference>
<feature type="compositionally biased region" description="Low complexity" evidence="5">
    <location>
        <begin position="12"/>
        <end position="25"/>
    </location>
</feature>
<dbReference type="PANTHER" id="PTHR46582">
    <property type="entry name" value="ZINC FINGER CCCH DOMAIN-CONTAINING PROTEIN 18"/>
    <property type="match status" value="1"/>
</dbReference>
<dbReference type="GO" id="GO:0003723">
    <property type="term" value="F:RNA binding"/>
    <property type="evidence" value="ECO:0007669"/>
    <property type="project" value="TreeGrafter"/>
</dbReference>
<keyword evidence="3 4" id="KW-0862">Zinc</keyword>
<feature type="compositionally biased region" description="Low complexity" evidence="5">
    <location>
        <begin position="719"/>
        <end position="745"/>
    </location>
</feature>
<reference evidence="7" key="4">
    <citation type="submission" date="2015-11" db="EMBL/GenBank/DDBJ databases">
        <authorList>
            <consortium name="FlyBase"/>
        </authorList>
    </citation>
    <scope>NUCLEOTIDE SEQUENCE</scope>
    <source>
        <strain evidence="7">Tai18E2</strain>
    </source>
</reference>
<evidence type="ECO:0000259" key="6">
    <source>
        <dbReference type="PROSITE" id="PS50103"/>
    </source>
</evidence>
<dbReference type="KEGG" id="dya:Dyak_GE17532"/>
<dbReference type="Proteomes" id="UP000002282">
    <property type="component" value="Chromosome X"/>
</dbReference>
<organism evidence="7 9">
    <name type="scientific">Drosophila yakuba</name>
    <name type="common">Fruit fly</name>
    <dbReference type="NCBI Taxonomy" id="7245"/>
    <lineage>
        <taxon>Eukaryota</taxon>
        <taxon>Metazoa</taxon>
        <taxon>Ecdysozoa</taxon>
        <taxon>Arthropoda</taxon>
        <taxon>Hexapoda</taxon>
        <taxon>Insecta</taxon>
        <taxon>Pterygota</taxon>
        <taxon>Neoptera</taxon>
        <taxon>Endopterygota</taxon>
        <taxon>Diptera</taxon>
        <taxon>Brachycera</taxon>
        <taxon>Muscomorpha</taxon>
        <taxon>Ephydroidea</taxon>
        <taxon>Drosophilidae</taxon>
        <taxon>Drosophila</taxon>
        <taxon>Sophophora</taxon>
    </lineage>
</organism>
<sequence>MVLDMESDDSRASSQSNSSESRSNSPTNDKEEVAPEQGDESIGGGGGGGPNQDRSARAPSTSSSSSNSSSSSSRSDLSKKQKKSSSSSSGSGSGSSSSSGSSSEEEGDQEPVQEQQRAAQQQHEQQQQQLQNERESNEADSESAAVTPVEAEHPGSPSAKSQPSSFLSSVRSRSNSPQLYNQAAVDLNISHEDLSDVSDLEGEEKRAPSKNSLHPADENEDDAISNDSLPTLGEEDDVEQKQSKQNGKASSGDEIKTTAKETHSDEASNGRAPAPALEEDLVKAHDDDALDFEAEEGECPEQAKEPPPLESKANESNQAKSTAKVSQDEDDDDGEVDCDEEEGDDKDKRKDGAGNGSLEDGEEAKGKASVSTSPSQDKEDDEELEEGEVSDEDEKRPEETEPKPVCRFYTRGQCTWGMSCRFLHPGVTDKGNYTMFESLVRSVPMQGGSAGASAPAAASSSAAARAGGSAYSSHASASADYHDYRNERPPLHHRPALLHAPSIYGAHVHDARTLLPDGAPVVVENAWERGLRTAKEMMRKANKRKEQDMDFEDKKMNLTLSPDEMEKDSYYLKDRGGSSARSPPPPSASVREQPLNPLSMPMSMHPHAVPHANPRALLPLQYSVYGPPPDRYGRSQYMPPQYEDVDAYGRMARYRELPPHRMPHYEDDRRSRPTREVIVQRVEAAGRGDEWSDPWMRSKSIDRGSYDREERRRRDRRSYSSNSSYSTSNSSQSDSSSDSSRSSSPSDHKRRYGGSSHKLATAAATTRRHGGRAARSPSQIPRRPRHTSKGSLSPSYKRPALDKRGVGHSPASKRKKLSSPAPKKFDKLRRRRSSSTSDSDSSDTSYSESDSGSSSSDSSSGSRDTPQKRVRATDKALNERKLIKKPAEQATKKRSPISIEIKKTSNMVGVSALASPNNSADSDKEKEHGNGKDKEKDHVKDKDKDGGKEKDKDKDGGKDKDGKKSRREELLKQLRAVEDAIAKKRSKLN</sequence>
<keyword evidence="1 4" id="KW-0479">Metal-binding</keyword>
<dbReference type="AlphaFoldDB" id="B4Q134"/>
<evidence type="ECO:0000256" key="5">
    <source>
        <dbReference type="SAM" id="MobiDB-lite"/>
    </source>
</evidence>
<dbReference type="SMART" id="SM00356">
    <property type="entry name" value="ZnF_C3H1"/>
    <property type="match status" value="1"/>
</dbReference>
<reference evidence="7 9" key="3">
    <citation type="journal article" date="2007" name="PLoS Biol.">
        <title>Principles of genome evolution in the Drosophila melanogaster species group.</title>
        <authorList>
            <person name="Ranz J.M."/>
            <person name="Maurin D."/>
            <person name="Chan Y.S."/>
            <person name="von Grotthuss M."/>
            <person name="Hillier L.W."/>
            <person name="Roote J."/>
            <person name="Ashburner M."/>
            <person name="Bergman C.M."/>
        </authorList>
    </citation>
    <scope>NUCLEOTIDE SEQUENCE [LARGE SCALE GENOMIC DNA]</scope>
    <source>
        <strain evidence="7">Tai18E2</strain>
        <strain evidence="9">Tai18E2 / Tucson 14021-0261.01</strain>
    </source>
</reference>
<dbReference type="InterPro" id="IPR041367">
    <property type="entry name" value="Znf-CCCH_4"/>
</dbReference>
<feature type="compositionally biased region" description="Acidic residues" evidence="5">
    <location>
        <begin position="288"/>
        <end position="299"/>
    </location>
</feature>
<reference evidence="7 9" key="2">
    <citation type="journal article" date="2007" name="Nature">
        <title>Evolution of genes and genomes on the Drosophila phylogeny.</title>
        <authorList>
            <consortium name="Drosophila 12 Genomes Consortium"/>
            <person name="Clark A.G."/>
            <person name="Eisen M.B."/>
            <person name="Smith D.R."/>
            <person name="Bergman C.M."/>
            <person name="Oliver B."/>
            <person name="Markow T.A."/>
            <person name="Kaufman T.C."/>
            <person name="Kellis M."/>
            <person name="Gelbart W."/>
            <person name="Iyer V.N."/>
            <person name="Pollard D.A."/>
            <person name="Sackton T.B."/>
            <person name="Larracuente A.M."/>
            <person name="Singh N.D."/>
            <person name="Abad J.P."/>
            <person name="Abt D.N."/>
            <person name="Adryan B."/>
            <person name="Aguade M."/>
            <person name="Akashi H."/>
            <person name="Anderson W.W."/>
            <person name="Aquadro C.F."/>
            <person name="Ardell D.H."/>
            <person name="Arguello R."/>
            <person name="Artieri C.G."/>
            <person name="Barbash D.A."/>
            <person name="Barker D."/>
            <person name="Barsanti P."/>
            <person name="Batterham P."/>
            <person name="Batzoglou S."/>
            <person name="Begun D."/>
            <person name="Bhutkar A."/>
            <person name="Blanco E."/>
            <person name="Bosak S.A."/>
            <person name="Bradley R.K."/>
            <person name="Brand A.D."/>
            <person name="Brent M.R."/>
            <person name="Brooks A.N."/>
            <person name="Brown R.H."/>
            <person name="Butlin R.K."/>
            <person name="Caggese C."/>
            <person name="Calvi B.R."/>
            <person name="Bernardo de Carvalho A."/>
            <person name="Caspi A."/>
            <person name="Castrezana S."/>
            <person name="Celniker S.E."/>
            <person name="Chang J.L."/>
            <person name="Chapple C."/>
            <person name="Chatterji S."/>
            <person name="Chinwalla A."/>
            <person name="Civetta A."/>
            <person name="Clifton S.W."/>
            <person name="Comeron J.M."/>
            <person name="Costello J.C."/>
            <person name="Coyne J.A."/>
            <person name="Daub J."/>
            <person name="David R.G."/>
            <person name="Delcher A.L."/>
            <person name="Delehaunty K."/>
            <person name="Do C.B."/>
            <person name="Ebling H."/>
            <person name="Edwards K."/>
            <person name="Eickbush T."/>
            <person name="Evans J.D."/>
            <person name="Filipski A."/>
            <person name="Findeiss S."/>
            <person name="Freyhult E."/>
            <person name="Fulton L."/>
            <person name="Fulton R."/>
            <person name="Garcia A.C."/>
            <person name="Gardiner A."/>
            <person name="Garfield D.A."/>
            <person name="Garvin B.E."/>
            <person name="Gibson G."/>
            <person name="Gilbert D."/>
            <person name="Gnerre S."/>
            <person name="Godfrey J."/>
            <person name="Good R."/>
            <person name="Gotea V."/>
            <person name="Gravely B."/>
            <person name="Greenberg A.J."/>
            <person name="Griffiths-Jones S."/>
            <person name="Gross S."/>
            <person name="Guigo R."/>
            <person name="Gustafson E.A."/>
            <person name="Haerty W."/>
            <person name="Hahn M.W."/>
            <person name="Halligan D.L."/>
            <person name="Halpern A.L."/>
            <person name="Halter G.M."/>
            <person name="Han M.V."/>
            <person name="Heger A."/>
            <person name="Hillier L."/>
            <person name="Hinrichs A.S."/>
            <person name="Holmes I."/>
            <person name="Hoskins R.A."/>
            <person name="Hubisz M.J."/>
            <person name="Hultmark D."/>
            <person name="Huntley M.A."/>
            <person name="Jaffe D.B."/>
            <person name="Jagadeeshan S."/>
            <person name="Jeck W.R."/>
            <person name="Johnson J."/>
            <person name="Jones C.D."/>
            <person name="Jordan W.C."/>
            <person name="Karpen G.H."/>
            <person name="Kataoka E."/>
            <person name="Keightley P.D."/>
            <person name="Kheradpour P."/>
            <person name="Kirkness E.F."/>
            <person name="Koerich L.B."/>
            <person name="Kristiansen K."/>
            <person name="Kudrna D."/>
            <person name="Kulathinal R.J."/>
            <person name="Kumar S."/>
            <person name="Kwok R."/>
            <person name="Lander E."/>
            <person name="Langley C.H."/>
            <person name="Lapoint R."/>
            <person name="Lazzaro B.P."/>
            <person name="Lee S.J."/>
            <person name="Levesque L."/>
            <person name="Li R."/>
            <person name="Lin C.F."/>
            <person name="Lin M.F."/>
            <person name="Lindblad-Toh K."/>
            <person name="Llopart A."/>
            <person name="Long M."/>
            <person name="Low L."/>
            <person name="Lozovsky E."/>
            <person name="Lu J."/>
            <person name="Luo M."/>
            <person name="Machado C.A."/>
            <person name="Makalowski W."/>
            <person name="Marzo M."/>
            <person name="Matsuda M."/>
            <person name="Matzkin L."/>
            <person name="McAllister B."/>
            <person name="McBride C.S."/>
            <person name="McKernan B."/>
            <person name="McKernan K."/>
            <person name="Mendez-Lago M."/>
            <person name="Minx P."/>
            <person name="Mollenhauer M.U."/>
            <person name="Montooth K."/>
            <person name="Mount S.M."/>
            <person name="Mu X."/>
            <person name="Myers E."/>
            <person name="Negre B."/>
            <person name="Newfeld S."/>
            <person name="Nielsen R."/>
            <person name="Noor M.A."/>
            <person name="O'Grady P."/>
            <person name="Pachter L."/>
            <person name="Papaceit M."/>
            <person name="Parisi M.J."/>
            <person name="Parisi M."/>
            <person name="Parts L."/>
            <person name="Pedersen J.S."/>
            <person name="Pesole G."/>
            <person name="Phillippy A.M."/>
            <person name="Ponting C.P."/>
            <person name="Pop M."/>
            <person name="Porcelli D."/>
            <person name="Powell J.R."/>
            <person name="Prohaska S."/>
            <person name="Pruitt K."/>
            <person name="Puig M."/>
            <person name="Quesneville H."/>
            <person name="Ram K.R."/>
            <person name="Rand D."/>
            <person name="Rasmussen M.D."/>
            <person name="Reed L.K."/>
            <person name="Reenan R."/>
            <person name="Reily A."/>
            <person name="Remington K.A."/>
            <person name="Rieger T.T."/>
            <person name="Ritchie M.G."/>
            <person name="Robin C."/>
            <person name="Rogers Y.H."/>
            <person name="Rohde C."/>
            <person name="Rozas J."/>
            <person name="Rubenfield M.J."/>
            <person name="Ruiz A."/>
            <person name="Russo S."/>
            <person name="Salzberg S.L."/>
            <person name="Sanchez-Gracia A."/>
            <person name="Saranga D.J."/>
            <person name="Sato H."/>
            <person name="Schaeffer S.W."/>
            <person name="Schatz M.C."/>
            <person name="Schlenke T."/>
            <person name="Schwartz R."/>
            <person name="Segarra C."/>
            <person name="Singh R.S."/>
            <person name="Sirot L."/>
            <person name="Sirota M."/>
            <person name="Sisneros N.B."/>
            <person name="Smith C.D."/>
            <person name="Smith T.F."/>
            <person name="Spieth J."/>
            <person name="Stage D.E."/>
            <person name="Stark A."/>
            <person name="Stephan W."/>
            <person name="Strausberg R.L."/>
            <person name="Strempel S."/>
            <person name="Sturgill D."/>
            <person name="Sutton G."/>
            <person name="Sutton G.G."/>
            <person name="Tao W."/>
            <person name="Teichmann S."/>
            <person name="Tobari Y.N."/>
            <person name="Tomimura Y."/>
            <person name="Tsolas J.M."/>
            <person name="Valente V.L."/>
            <person name="Venter E."/>
            <person name="Venter J.C."/>
            <person name="Vicario S."/>
            <person name="Vieira F.G."/>
            <person name="Vilella A.J."/>
            <person name="Villasante A."/>
            <person name="Walenz B."/>
            <person name="Wang J."/>
            <person name="Wasserman M."/>
            <person name="Watts T."/>
            <person name="Wilson D."/>
            <person name="Wilson R.K."/>
            <person name="Wing R.A."/>
            <person name="Wolfner M.F."/>
            <person name="Wong A."/>
            <person name="Wong G.K."/>
            <person name="Wu C.I."/>
            <person name="Wu G."/>
            <person name="Yamamoto D."/>
            <person name="Yang H.P."/>
            <person name="Yang S.P."/>
            <person name="Yorke J.A."/>
            <person name="Yoshida K."/>
            <person name="Zdobnov E."/>
            <person name="Zhang P."/>
            <person name="Zhang Y."/>
            <person name="Zimin A.V."/>
            <person name="Baldwin J."/>
            <person name="Abdouelleil A."/>
            <person name="Abdulkadir J."/>
            <person name="Abebe A."/>
            <person name="Abera B."/>
            <person name="Abreu J."/>
            <person name="Acer S.C."/>
            <person name="Aftuck L."/>
            <person name="Alexander A."/>
            <person name="An P."/>
            <person name="Anderson E."/>
            <person name="Anderson S."/>
            <person name="Arachi H."/>
            <person name="Azer M."/>
            <person name="Bachantsang P."/>
            <person name="Barry A."/>
            <person name="Bayul T."/>
            <person name="Berlin A."/>
            <person name="Bessette D."/>
            <person name="Bloom T."/>
            <person name="Blye J."/>
            <person name="Boguslavskiy L."/>
            <person name="Bonnet C."/>
            <person name="Boukhgalter B."/>
            <person name="Bourzgui I."/>
            <person name="Brown A."/>
            <person name="Cahill P."/>
            <person name="Channer S."/>
            <person name="Cheshatsang Y."/>
            <person name="Chuda L."/>
            <person name="Citroen M."/>
            <person name="Collymore A."/>
            <person name="Cooke P."/>
            <person name="Costello M."/>
            <person name="D'Aco K."/>
            <person name="Daza R."/>
            <person name="De Haan G."/>
            <person name="DeGray S."/>
            <person name="DeMaso C."/>
            <person name="Dhargay N."/>
            <person name="Dooley K."/>
            <person name="Dooley E."/>
            <person name="Doricent M."/>
            <person name="Dorje P."/>
            <person name="Dorjee K."/>
            <person name="Dupes A."/>
            <person name="Elong R."/>
            <person name="Falk J."/>
            <person name="Farina A."/>
            <person name="Faro S."/>
            <person name="Ferguson D."/>
            <person name="Fisher S."/>
            <person name="Foley C.D."/>
            <person name="Franke A."/>
            <person name="Friedrich D."/>
            <person name="Gadbois L."/>
            <person name="Gearin G."/>
            <person name="Gearin C.R."/>
            <person name="Giannoukos G."/>
            <person name="Goode T."/>
            <person name="Graham J."/>
            <person name="Grandbois E."/>
            <person name="Grewal S."/>
            <person name="Gyaltsen K."/>
            <person name="Hafez N."/>
            <person name="Hagos B."/>
            <person name="Hall J."/>
            <person name="Henson C."/>
            <person name="Hollinger A."/>
            <person name="Honan T."/>
            <person name="Huard M.D."/>
            <person name="Hughes L."/>
            <person name="Hurhula B."/>
            <person name="Husby M.E."/>
            <person name="Kamat A."/>
            <person name="Kanga B."/>
            <person name="Kashin S."/>
            <person name="Khazanovich D."/>
            <person name="Kisner P."/>
            <person name="Lance K."/>
            <person name="Lara M."/>
            <person name="Lee W."/>
            <person name="Lennon N."/>
            <person name="Letendre F."/>
            <person name="LeVine R."/>
            <person name="Lipovsky A."/>
            <person name="Liu X."/>
            <person name="Liu J."/>
            <person name="Liu S."/>
            <person name="Lokyitsang T."/>
            <person name="Lokyitsang Y."/>
            <person name="Lubonja R."/>
            <person name="Lui A."/>
            <person name="MacDonald P."/>
            <person name="Magnisalis V."/>
            <person name="Maru K."/>
            <person name="Matthews C."/>
            <person name="McCusker W."/>
            <person name="McDonough S."/>
            <person name="Mehta T."/>
            <person name="Meldrim J."/>
            <person name="Meneus L."/>
            <person name="Mihai O."/>
            <person name="Mihalev A."/>
            <person name="Mihova T."/>
            <person name="Mittelman R."/>
            <person name="Mlenga V."/>
            <person name="Montmayeur A."/>
            <person name="Mulrain L."/>
            <person name="Navidi A."/>
            <person name="Naylor J."/>
            <person name="Negash T."/>
            <person name="Nguyen T."/>
            <person name="Nguyen N."/>
            <person name="Nicol R."/>
            <person name="Norbu C."/>
            <person name="Norbu N."/>
            <person name="Novod N."/>
            <person name="O'Neill B."/>
            <person name="Osman S."/>
            <person name="Markiewicz E."/>
            <person name="Oyono O.L."/>
            <person name="Patti C."/>
            <person name="Phunkhang P."/>
            <person name="Pierre F."/>
            <person name="Priest M."/>
            <person name="Raghuraman S."/>
            <person name="Rege F."/>
            <person name="Reyes R."/>
            <person name="Rise C."/>
            <person name="Rogov P."/>
            <person name="Ross K."/>
            <person name="Ryan E."/>
            <person name="Settipalli S."/>
            <person name="Shea T."/>
            <person name="Sherpa N."/>
            <person name="Shi L."/>
            <person name="Shih D."/>
            <person name="Sparrow T."/>
            <person name="Spaulding J."/>
            <person name="Stalker J."/>
            <person name="Stange-Thomann N."/>
            <person name="Stavropoulos S."/>
            <person name="Stone C."/>
            <person name="Strader C."/>
            <person name="Tesfaye S."/>
            <person name="Thomson T."/>
            <person name="Thoulutsang Y."/>
            <person name="Thoulutsang D."/>
            <person name="Topham K."/>
            <person name="Topping I."/>
            <person name="Tsamla T."/>
            <person name="Vassiliev H."/>
            <person name="Vo A."/>
            <person name="Wangchuk T."/>
            <person name="Wangdi T."/>
            <person name="Weiand M."/>
            <person name="Wilkinson J."/>
            <person name="Wilson A."/>
            <person name="Yadav S."/>
            <person name="Young G."/>
            <person name="Yu Q."/>
            <person name="Zembek L."/>
            <person name="Zhong D."/>
            <person name="Zimmer A."/>
            <person name="Zwirko Z."/>
            <person name="Jaffe D.B."/>
            <person name="Alvarez P."/>
            <person name="Brockman W."/>
            <person name="Butler J."/>
            <person name="Chin C."/>
            <person name="Gnerre S."/>
            <person name="Grabherr M."/>
            <person name="Kleber M."/>
            <person name="Mauceli E."/>
            <person name="MacCallum I."/>
        </authorList>
    </citation>
    <scope>NUCLEOTIDE SEQUENCE [LARGE SCALE GENOMIC DNA]</scope>
    <source>
        <strain evidence="7">Tai18E2</strain>
        <strain evidence="9">Tai18E2 / Tucson 14021-0261.01</strain>
    </source>
</reference>
<dbReference type="SUPFAM" id="SSF90229">
    <property type="entry name" value="CCCH zinc finger"/>
    <property type="match status" value="1"/>
</dbReference>
<feature type="compositionally biased region" description="Acidic residues" evidence="5">
    <location>
        <begin position="378"/>
        <end position="392"/>
    </location>
</feature>
<feature type="region of interest" description="Disordered" evidence="5">
    <location>
        <begin position="573"/>
        <end position="610"/>
    </location>
</feature>
<feature type="compositionally biased region" description="Basic and acidic residues" evidence="5">
    <location>
        <begin position="699"/>
        <end position="712"/>
    </location>
</feature>
<evidence type="ECO:0000256" key="1">
    <source>
        <dbReference type="ARBA" id="ARBA00022723"/>
    </source>
</evidence>
<feature type="compositionally biased region" description="Low complexity" evidence="5">
    <location>
        <begin position="60"/>
        <end position="75"/>
    </location>
</feature>
<dbReference type="InterPro" id="IPR052647">
    <property type="entry name" value="Zinc_finger_CCCH-type"/>
</dbReference>
<feature type="compositionally biased region" description="Low complexity" evidence="5">
    <location>
        <begin position="834"/>
        <end position="864"/>
    </location>
</feature>
<keyword evidence="9" id="KW-1185">Reference proteome</keyword>
<gene>
    <name evidence="7" type="primary">Dyak\GE17532</name>
    <name evidence="7" type="ORF">Dyak_GE17532</name>
</gene>
<feature type="region of interest" description="Disordered" evidence="5">
    <location>
        <begin position="1"/>
        <end position="402"/>
    </location>
</feature>
<feature type="compositionally biased region" description="Polar residues" evidence="5">
    <location>
        <begin position="314"/>
        <end position="325"/>
    </location>
</feature>
<feature type="zinc finger region" description="C3H1-type" evidence="4">
    <location>
        <begin position="400"/>
        <end position="427"/>
    </location>
</feature>
<feature type="compositionally biased region" description="Gly residues" evidence="5">
    <location>
        <begin position="41"/>
        <end position="50"/>
    </location>
</feature>
<feature type="compositionally biased region" description="Basic and acidic residues" evidence="5">
    <location>
        <begin position="865"/>
        <end position="891"/>
    </location>
</feature>
<reference evidence="7" key="1">
    <citation type="submission" date="2006-01" db="EMBL/GenBank/DDBJ databases">
        <title>The Genome of Drosophila yakuba.</title>
        <authorList>
            <consortium name="The Drosophila yakuba Sequencing Consortium"/>
        </authorList>
    </citation>
    <scope>NUCLEOTIDE SEQUENCE</scope>
    <source>
        <strain evidence="7">Tai18E2</strain>
    </source>
</reference>
<dbReference type="Pfam" id="PF18044">
    <property type="entry name" value="zf-CCCH_4"/>
    <property type="match status" value="1"/>
</dbReference>
<dbReference type="Gene3D" id="4.10.1000.10">
    <property type="entry name" value="Zinc finger, CCCH-type"/>
    <property type="match status" value="1"/>
</dbReference>
<name>B4Q134_DROYA</name>
<dbReference type="InterPro" id="IPR036855">
    <property type="entry name" value="Znf_CCCH_sf"/>
</dbReference>
<feature type="compositionally biased region" description="Low complexity" evidence="5">
    <location>
        <begin position="161"/>
        <end position="179"/>
    </location>
</feature>
<dbReference type="PROSITE" id="PS50103">
    <property type="entry name" value="ZF_C3H1"/>
    <property type="match status" value="1"/>
</dbReference>
<evidence type="ECO:0000313" key="8">
    <source>
        <dbReference type="EMBL" id="KRK06738.1"/>
    </source>
</evidence>
<dbReference type="HOGENOM" id="CLU_321668_0_0_1"/>
<feature type="domain" description="C3H1-type" evidence="6">
    <location>
        <begin position="400"/>
        <end position="427"/>
    </location>
</feature>
<dbReference type="GO" id="GO:0008270">
    <property type="term" value="F:zinc ion binding"/>
    <property type="evidence" value="ECO:0007669"/>
    <property type="project" value="UniProtKB-KW"/>
</dbReference>